<evidence type="ECO:0000256" key="2">
    <source>
        <dbReference type="PROSITE-ProRule" id="PRU00108"/>
    </source>
</evidence>
<dbReference type="CDD" id="cd00086">
    <property type="entry name" value="homeodomain"/>
    <property type="match status" value="1"/>
</dbReference>
<keyword evidence="2 3" id="KW-0238">DNA-binding</keyword>
<dbReference type="GO" id="GO:0005667">
    <property type="term" value="C:transcription regulator complex"/>
    <property type="evidence" value="ECO:0000318"/>
    <property type="project" value="GO_Central"/>
</dbReference>
<sequence length="262" mass="30427">MDPNFHNTGPSGSAPRKPETWRSCKEANKVIEMFYSEGNFYHDIYMEELANLAETSHKNVRDTLSRLRKKDERAGKYVPPPPKQMYEFTSEQRGALDQAFLVTPQMDSDGARELSEITGLTVKQINNWFCNQRRKADGRSAEKDKKRRERIREDMKKNGLGRVGTFRSEAVELFEKEYETMLQLEAIGGGKVRIPYTELVEKTGMERKKIRDWFSKRKGRDKRFLENMENTREVSPQNTQQNIQDILIKIVTQSGTLCSTDC</sequence>
<comment type="subcellular location">
    <subcellularLocation>
        <location evidence="1 2 3">Nucleus</location>
    </subcellularLocation>
</comment>
<dbReference type="SMART" id="SM00389">
    <property type="entry name" value="HOX"/>
    <property type="match status" value="1"/>
</dbReference>
<dbReference type="Gene3D" id="1.10.10.60">
    <property type="entry name" value="Homeodomain-like"/>
    <property type="match status" value="2"/>
</dbReference>
<evidence type="ECO:0000256" key="1">
    <source>
        <dbReference type="ARBA" id="ARBA00004123"/>
    </source>
</evidence>
<dbReference type="GO" id="GO:0005634">
    <property type="term" value="C:nucleus"/>
    <property type="evidence" value="ECO:0000318"/>
    <property type="project" value="GO_Central"/>
</dbReference>
<evidence type="ECO:0000313" key="8">
    <source>
        <dbReference type="WormBase" id="C49C3.5"/>
    </source>
</evidence>
<dbReference type="Pfam" id="PF23739">
    <property type="entry name" value="HTH_72"/>
    <property type="match status" value="1"/>
</dbReference>
<dbReference type="PaxDb" id="6239-C49C3.5"/>
<dbReference type="InterPro" id="IPR001356">
    <property type="entry name" value="HD"/>
</dbReference>
<feature type="domain" description="Homeobox" evidence="5">
    <location>
        <begin position="79"/>
        <end position="139"/>
    </location>
</feature>
<dbReference type="SMR" id="Q9XUG3"/>
<proteinExistence type="predicted"/>
<dbReference type="GO" id="GO:0006357">
    <property type="term" value="P:regulation of transcription by RNA polymerase II"/>
    <property type="evidence" value="ECO:0000318"/>
    <property type="project" value="GO_Central"/>
</dbReference>
<keyword evidence="2 3" id="KW-0371">Homeobox</keyword>
<keyword evidence="2 3" id="KW-0539">Nucleus</keyword>
<dbReference type="InterPro" id="IPR057077">
    <property type="entry name" value="HTH_72"/>
</dbReference>
<dbReference type="CTD" id="178514"/>
<dbReference type="WormBase" id="C49C3.5">
    <property type="protein sequence ID" value="CE40301"/>
    <property type="gene ID" value="WBGene00008195"/>
    <property type="gene designation" value="ceh-88"/>
</dbReference>
<dbReference type="Pfam" id="PF23737">
    <property type="entry name" value="HTH_71"/>
    <property type="match status" value="1"/>
</dbReference>
<dbReference type="GO" id="GO:0000981">
    <property type="term" value="F:DNA-binding transcription factor activity, RNA polymerase II-specific"/>
    <property type="evidence" value="ECO:0000318"/>
    <property type="project" value="GO_Central"/>
</dbReference>
<evidence type="ECO:0000313" key="7">
    <source>
        <dbReference type="Proteomes" id="UP000001940"/>
    </source>
</evidence>
<dbReference type="SUPFAM" id="SSF46689">
    <property type="entry name" value="Homeodomain-like"/>
    <property type="match status" value="1"/>
</dbReference>
<dbReference type="PIR" id="T20054">
    <property type="entry name" value="T20054"/>
</dbReference>
<dbReference type="Pfam" id="PF00046">
    <property type="entry name" value="Homeodomain"/>
    <property type="match status" value="1"/>
</dbReference>
<gene>
    <name evidence="6 8" type="primary">ceh-88</name>
    <name evidence="8" type="ORF">C49C3.5</name>
    <name evidence="6" type="ORF">CELE_C49C3.5</name>
</gene>
<organism evidence="6 7">
    <name type="scientific">Caenorhabditis elegans</name>
    <dbReference type="NCBI Taxonomy" id="6239"/>
    <lineage>
        <taxon>Eukaryota</taxon>
        <taxon>Metazoa</taxon>
        <taxon>Ecdysozoa</taxon>
        <taxon>Nematoda</taxon>
        <taxon>Chromadorea</taxon>
        <taxon>Rhabditida</taxon>
        <taxon>Rhabditina</taxon>
        <taxon>Rhabditomorpha</taxon>
        <taxon>Rhabditoidea</taxon>
        <taxon>Rhabditidae</taxon>
        <taxon>Peloderinae</taxon>
        <taxon>Caenorhabditis</taxon>
    </lineage>
</organism>
<dbReference type="Proteomes" id="UP000001940">
    <property type="component" value="Chromosome IV"/>
</dbReference>
<dbReference type="InterPro" id="IPR057076">
    <property type="entry name" value="HTH_71"/>
</dbReference>
<evidence type="ECO:0000256" key="4">
    <source>
        <dbReference type="SAM" id="MobiDB-lite"/>
    </source>
</evidence>
<name>Q9XUG3_CAEEL</name>
<evidence type="ECO:0000259" key="5">
    <source>
        <dbReference type="PROSITE" id="PS50071"/>
    </source>
</evidence>
<evidence type="ECO:0000313" key="6">
    <source>
        <dbReference type="EMBL" id="CAB05155.2"/>
    </source>
</evidence>
<protein>
    <submittedName>
        <fullName evidence="6">Homeobox domain-containing protein</fullName>
    </submittedName>
</protein>
<dbReference type="OMA" id="YSEGNFY"/>
<dbReference type="InterPro" id="IPR009057">
    <property type="entry name" value="Homeodomain-like_sf"/>
</dbReference>
<feature type="DNA-binding region" description="Homeobox" evidence="2">
    <location>
        <begin position="81"/>
        <end position="140"/>
    </location>
</feature>
<dbReference type="AGR" id="WB:WBGene00008195"/>
<dbReference type="UCSC" id="C49C3.5">
    <property type="organism name" value="c. elegans"/>
</dbReference>
<dbReference type="AlphaFoldDB" id="Q9XUG3"/>
<feature type="region of interest" description="Disordered" evidence="4">
    <location>
        <begin position="1"/>
        <end position="20"/>
    </location>
</feature>
<dbReference type="KEGG" id="cel:CELE_C49C3.5"/>
<feature type="compositionally biased region" description="Polar residues" evidence="4">
    <location>
        <begin position="1"/>
        <end position="11"/>
    </location>
</feature>
<dbReference type="FunCoup" id="Q9XUG3">
    <property type="interactions" value="770"/>
</dbReference>
<dbReference type="RefSeq" id="NP_503081.2">
    <property type="nucleotide sequence ID" value="NM_070680.3"/>
</dbReference>
<dbReference type="InParanoid" id="Q9XUG3"/>
<dbReference type="GeneID" id="178514"/>
<dbReference type="eggNOG" id="ENOG502THIM">
    <property type="taxonomic scope" value="Eukaryota"/>
</dbReference>
<evidence type="ECO:0000256" key="3">
    <source>
        <dbReference type="RuleBase" id="RU000682"/>
    </source>
</evidence>
<keyword evidence="7" id="KW-1185">Reference proteome</keyword>
<dbReference type="STRING" id="6239.C49C3.5.1"/>
<dbReference type="PROSITE" id="PS50071">
    <property type="entry name" value="HOMEOBOX_2"/>
    <property type="match status" value="1"/>
</dbReference>
<dbReference type="Bgee" id="WBGene00008195">
    <property type="expression patterns" value="Expressed in pharyngeal muscle cell (C elegans) and 4 other cell types or tissues"/>
</dbReference>
<accession>Q9XUG3</accession>
<dbReference type="EMBL" id="BX284604">
    <property type="protein sequence ID" value="CAB05155.2"/>
    <property type="molecule type" value="Genomic_DNA"/>
</dbReference>
<dbReference type="IntAct" id="Q9XUG3">
    <property type="interactions" value="1"/>
</dbReference>
<dbReference type="OrthoDB" id="5869797at2759"/>
<dbReference type="FunFam" id="1.10.10.60:FF:000907">
    <property type="match status" value="1"/>
</dbReference>
<reference evidence="6 7" key="1">
    <citation type="journal article" date="1998" name="Science">
        <title>Genome sequence of the nematode C. elegans: a platform for investigating biology.</title>
        <authorList>
            <consortium name="The C. elegans sequencing consortium"/>
            <person name="Sulson J.E."/>
            <person name="Waterston R."/>
        </authorList>
    </citation>
    <scope>NUCLEOTIDE SEQUENCE [LARGE SCALE GENOMIC DNA]</scope>
    <source>
        <strain evidence="6 7">Bristol N2</strain>
    </source>
</reference>
<dbReference type="GO" id="GO:0000978">
    <property type="term" value="F:RNA polymerase II cis-regulatory region sequence-specific DNA binding"/>
    <property type="evidence" value="ECO:0000318"/>
    <property type="project" value="GO_Central"/>
</dbReference>
<dbReference type="HOGENOM" id="CLU_073422_0_0_1"/>